<dbReference type="GeneID" id="17283645"/>
<evidence type="ECO:0000313" key="1">
    <source>
        <dbReference type="EnsemblProtists" id="EOD36052"/>
    </source>
</evidence>
<reference evidence="1" key="2">
    <citation type="submission" date="2024-10" db="UniProtKB">
        <authorList>
            <consortium name="EnsemblProtists"/>
        </authorList>
    </citation>
    <scope>IDENTIFICATION</scope>
</reference>
<dbReference type="RefSeq" id="XP_005788481.1">
    <property type="nucleotide sequence ID" value="XM_005788424.1"/>
</dbReference>
<dbReference type="STRING" id="2903.R1FH42"/>
<dbReference type="GeneID" id="17281323"/>
<dbReference type="Proteomes" id="UP000013827">
    <property type="component" value="Unassembled WGS sequence"/>
</dbReference>
<dbReference type="KEGG" id="ehx:EMIHUDRAFT_361827"/>
<evidence type="ECO:0000313" key="2">
    <source>
        <dbReference type="Proteomes" id="UP000013827"/>
    </source>
</evidence>
<dbReference type="PaxDb" id="2903-EOD36052"/>
<dbReference type="EnsemblProtists" id="EOD36052">
    <property type="protein sequence ID" value="EOD36052"/>
    <property type="gene ID" value="EMIHUDRAFT_362727"/>
</dbReference>
<sequence length="139" mass="14939">MKYALSVGTIEDPGVPTHCIYSHNVRTFSHLTFPGAFAEIGASVEIGDGDGTVHSDSLSVCERWKSTVKVYKLPGVPHEGMMTVGQVHDVIVGVAKDDAALDAWTSPAFVDLDVPRDGMTNATILDDWQARLLVAKEDA</sequence>
<dbReference type="HOGENOM" id="CLU_1848849_0_0_1"/>
<dbReference type="AlphaFoldDB" id="A0A0D3KJW7"/>
<dbReference type="RefSeq" id="XP_005790804.1">
    <property type="nucleotide sequence ID" value="XM_005790747.1"/>
</dbReference>
<proteinExistence type="predicted"/>
<protein>
    <submittedName>
        <fullName evidence="1">Uncharacterized protein</fullName>
    </submittedName>
</protein>
<reference evidence="2" key="1">
    <citation type="journal article" date="2013" name="Nature">
        <title>Pan genome of the phytoplankton Emiliania underpins its global distribution.</title>
        <authorList>
            <person name="Read B.A."/>
            <person name="Kegel J."/>
            <person name="Klute M.J."/>
            <person name="Kuo A."/>
            <person name="Lefebvre S.C."/>
            <person name="Maumus F."/>
            <person name="Mayer C."/>
            <person name="Miller J."/>
            <person name="Monier A."/>
            <person name="Salamov A."/>
            <person name="Young J."/>
            <person name="Aguilar M."/>
            <person name="Claverie J.M."/>
            <person name="Frickenhaus S."/>
            <person name="Gonzalez K."/>
            <person name="Herman E.K."/>
            <person name="Lin Y.C."/>
            <person name="Napier J."/>
            <person name="Ogata H."/>
            <person name="Sarno A.F."/>
            <person name="Shmutz J."/>
            <person name="Schroeder D."/>
            <person name="de Vargas C."/>
            <person name="Verret F."/>
            <person name="von Dassow P."/>
            <person name="Valentin K."/>
            <person name="Van de Peer Y."/>
            <person name="Wheeler G."/>
            <person name="Dacks J.B."/>
            <person name="Delwiche C.F."/>
            <person name="Dyhrman S.T."/>
            <person name="Glockner G."/>
            <person name="John U."/>
            <person name="Richards T."/>
            <person name="Worden A.Z."/>
            <person name="Zhang X."/>
            <person name="Grigoriev I.V."/>
            <person name="Allen A.E."/>
            <person name="Bidle K."/>
            <person name="Borodovsky M."/>
            <person name="Bowler C."/>
            <person name="Brownlee C."/>
            <person name="Cock J.M."/>
            <person name="Elias M."/>
            <person name="Gladyshev V.N."/>
            <person name="Groth M."/>
            <person name="Guda C."/>
            <person name="Hadaegh A."/>
            <person name="Iglesias-Rodriguez M.D."/>
            <person name="Jenkins J."/>
            <person name="Jones B.M."/>
            <person name="Lawson T."/>
            <person name="Leese F."/>
            <person name="Lindquist E."/>
            <person name="Lobanov A."/>
            <person name="Lomsadze A."/>
            <person name="Malik S.B."/>
            <person name="Marsh M.E."/>
            <person name="Mackinder L."/>
            <person name="Mock T."/>
            <person name="Mueller-Roeber B."/>
            <person name="Pagarete A."/>
            <person name="Parker M."/>
            <person name="Probert I."/>
            <person name="Quesneville H."/>
            <person name="Raines C."/>
            <person name="Rensing S.A."/>
            <person name="Riano-Pachon D.M."/>
            <person name="Richier S."/>
            <person name="Rokitta S."/>
            <person name="Shiraiwa Y."/>
            <person name="Soanes D.M."/>
            <person name="van der Giezen M."/>
            <person name="Wahlund T.M."/>
            <person name="Williams B."/>
            <person name="Wilson W."/>
            <person name="Wolfe G."/>
            <person name="Wurch L.L."/>
        </authorList>
    </citation>
    <scope>NUCLEOTIDE SEQUENCE</scope>
</reference>
<dbReference type="KEGG" id="ehx:EMIHUDRAFT_362727"/>
<dbReference type="InterPro" id="IPR029058">
    <property type="entry name" value="AB_hydrolase_fold"/>
</dbReference>
<accession>A0A0D3KJW7</accession>
<name>A0A0D3KJW7_EMIH1</name>
<dbReference type="Gene3D" id="3.40.50.1820">
    <property type="entry name" value="alpha/beta hydrolase"/>
    <property type="match status" value="1"/>
</dbReference>
<keyword evidence="2" id="KW-1185">Reference proteome</keyword>
<organism evidence="1 2">
    <name type="scientific">Emiliania huxleyi (strain CCMP1516)</name>
    <dbReference type="NCBI Taxonomy" id="280463"/>
    <lineage>
        <taxon>Eukaryota</taxon>
        <taxon>Haptista</taxon>
        <taxon>Haptophyta</taxon>
        <taxon>Prymnesiophyceae</taxon>
        <taxon>Isochrysidales</taxon>
        <taxon>Noelaerhabdaceae</taxon>
        <taxon>Emiliania</taxon>
    </lineage>
</organism>
<dbReference type="EnsemblProtists" id="EOD38375">
    <property type="protein sequence ID" value="EOD38375"/>
    <property type="gene ID" value="EMIHUDRAFT_361827"/>
</dbReference>